<dbReference type="PANTHER" id="PTHR45790">
    <property type="entry name" value="SIROHEME SYNTHASE-RELATED"/>
    <property type="match status" value="1"/>
</dbReference>
<evidence type="ECO:0000256" key="4">
    <source>
        <dbReference type="ARBA" id="ARBA00022679"/>
    </source>
</evidence>
<feature type="domain" description="Tetrapyrrole methylase" evidence="8">
    <location>
        <begin position="11"/>
        <end position="219"/>
    </location>
</feature>
<keyword evidence="5" id="KW-0949">S-adenosyl-L-methionine</keyword>
<dbReference type="NCBIfam" id="TIGR01469">
    <property type="entry name" value="cobA_cysG_Cterm"/>
    <property type="match status" value="1"/>
</dbReference>
<dbReference type="SUPFAM" id="SSF53790">
    <property type="entry name" value="Tetrapyrrole methylase"/>
    <property type="match status" value="1"/>
</dbReference>
<dbReference type="NCBIfam" id="NF004790">
    <property type="entry name" value="PRK06136.1"/>
    <property type="match status" value="1"/>
</dbReference>
<dbReference type="Pfam" id="PF00590">
    <property type="entry name" value="TP_methylase"/>
    <property type="match status" value="1"/>
</dbReference>
<comment type="similarity">
    <text evidence="1">Belongs to the precorrin methyltransferase family.</text>
</comment>
<dbReference type="RefSeq" id="WP_338238623.1">
    <property type="nucleotide sequence ID" value="NZ_BQKE01000003.1"/>
</dbReference>
<comment type="caution">
    <text evidence="9">The sequence shown here is derived from an EMBL/GenBank/DDBJ whole genome shotgun (WGS) entry which is preliminary data.</text>
</comment>
<evidence type="ECO:0000256" key="7">
    <source>
        <dbReference type="ARBA" id="ARBA00025705"/>
    </source>
</evidence>
<evidence type="ECO:0000256" key="6">
    <source>
        <dbReference type="ARBA" id="ARBA00023244"/>
    </source>
</evidence>
<sequence>MKHENQNLPALTLVGAGPGDPDLITVKGIKAIAAADCILYDALVNPELLQHARPGVPKIYVGKRAGQHSAKQEEINRMIVQYARIWGHVVRLKGGDPFVFGRGQEEIDYARTNGLLTAVVPGLSSSLSVPASVGIPLTERGISESFWVITGTLRNGQMSNDIRLAAQSTATVVVLMGMRRLQEIAAAFQEAGRADLDVAVVQNGTTEEEQSVVGKVHNIAQLVEEKGMGAPAIIIFGGVARRLNSNVLSSVFEQAALKQALN</sequence>
<dbReference type="InterPro" id="IPR050161">
    <property type="entry name" value="Siro_Cobalamin_biosynth"/>
</dbReference>
<proteinExistence type="inferred from homology"/>
<dbReference type="FunFam" id="3.40.1010.10:FF:000001">
    <property type="entry name" value="Siroheme synthase"/>
    <property type="match status" value="1"/>
</dbReference>
<dbReference type="InterPro" id="IPR014777">
    <property type="entry name" value="4pyrrole_Mease_sub1"/>
</dbReference>
<dbReference type="PANTHER" id="PTHR45790:SF3">
    <property type="entry name" value="S-ADENOSYL-L-METHIONINE-DEPENDENT UROPORPHYRINOGEN III METHYLTRANSFERASE, CHLOROPLASTIC"/>
    <property type="match status" value="1"/>
</dbReference>
<evidence type="ECO:0000256" key="3">
    <source>
        <dbReference type="ARBA" id="ARBA00022603"/>
    </source>
</evidence>
<dbReference type="Gene3D" id="3.30.950.10">
    <property type="entry name" value="Methyltransferase, Cobalt-precorrin-4 Transmethylase, Domain 2"/>
    <property type="match status" value="1"/>
</dbReference>
<evidence type="ECO:0000256" key="1">
    <source>
        <dbReference type="ARBA" id="ARBA00005879"/>
    </source>
</evidence>
<evidence type="ECO:0000313" key="10">
    <source>
        <dbReference type="Proteomes" id="UP001310022"/>
    </source>
</evidence>
<dbReference type="InterPro" id="IPR003043">
    <property type="entry name" value="Uropor_MeTrfase_CS"/>
</dbReference>
<gene>
    <name evidence="9" type="ORF">PEDI_40140</name>
</gene>
<dbReference type="InterPro" id="IPR000878">
    <property type="entry name" value="4pyrrol_Mease"/>
</dbReference>
<protein>
    <recommendedName>
        <fullName evidence="2">uroporphyrinogen-III C-methyltransferase</fullName>
        <ecNumber evidence="2">2.1.1.107</ecNumber>
    </recommendedName>
</protein>
<dbReference type="GO" id="GO:0032259">
    <property type="term" value="P:methylation"/>
    <property type="evidence" value="ECO:0007669"/>
    <property type="project" value="UniProtKB-KW"/>
</dbReference>
<keyword evidence="3" id="KW-0489">Methyltransferase</keyword>
<dbReference type="EMBL" id="BQKE01000003">
    <property type="protein sequence ID" value="GJM63462.1"/>
    <property type="molecule type" value="Genomic_DNA"/>
</dbReference>
<comment type="pathway">
    <text evidence="7">Porphyrin-containing compound metabolism; siroheme biosynthesis; precorrin-2 from uroporphyrinogen III: step 1/1.</text>
</comment>
<dbReference type="GO" id="GO:0004851">
    <property type="term" value="F:uroporphyrin-III C-methyltransferase activity"/>
    <property type="evidence" value="ECO:0007669"/>
    <property type="project" value="UniProtKB-EC"/>
</dbReference>
<accession>A0AAN5AM55</accession>
<dbReference type="EC" id="2.1.1.107" evidence="2"/>
<dbReference type="Gene3D" id="3.40.1010.10">
    <property type="entry name" value="Cobalt-precorrin-4 Transmethylase, Domain 1"/>
    <property type="match status" value="1"/>
</dbReference>
<dbReference type="InterPro" id="IPR014776">
    <property type="entry name" value="4pyrrole_Mease_sub2"/>
</dbReference>
<evidence type="ECO:0000256" key="5">
    <source>
        <dbReference type="ARBA" id="ARBA00022691"/>
    </source>
</evidence>
<organism evidence="9 10">
    <name type="scientific">Persicobacter diffluens</name>
    <dbReference type="NCBI Taxonomy" id="981"/>
    <lineage>
        <taxon>Bacteria</taxon>
        <taxon>Pseudomonadati</taxon>
        <taxon>Bacteroidota</taxon>
        <taxon>Cytophagia</taxon>
        <taxon>Cytophagales</taxon>
        <taxon>Persicobacteraceae</taxon>
        <taxon>Persicobacter</taxon>
    </lineage>
</organism>
<reference evidence="9 10" key="1">
    <citation type="submission" date="2021-12" db="EMBL/GenBank/DDBJ databases">
        <title>Genome sequencing of bacteria with rrn-lacking chromosome and rrn-plasmid.</title>
        <authorList>
            <person name="Anda M."/>
            <person name="Iwasaki W."/>
        </authorList>
    </citation>
    <scope>NUCLEOTIDE SEQUENCE [LARGE SCALE GENOMIC DNA]</scope>
    <source>
        <strain evidence="9 10">NBRC 15940</strain>
    </source>
</reference>
<keyword evidence="10" id="KW-1185">Reference proteome</keyword>
<name>A0AAN5AM55_9BACT</name>
<dbReference type="CDD" id="cd11642">
    <property type="entry name" value="SUMT"/>
    <property type="match status" value="1"/>
</dbReference>
<dbReference type="AlphaFoldDB" id="A0AAN5AM55"/>
<dbReference type="InterPro" id="IPR035996">
    <property type="entry name" value="4pyrrol_Methylase_sf"/>
</dbReference>
<dbReference type="PROSITE" id="PS00839">
    <property type="entry name" value="SUMT_1"/>
    <property type="match status" value="1"/>
</dbReference>
<dbReference type="GO" id="GO:0019354">
    <property type="term" value="P:siroheme biosynthetic process"/>
    <property type="evidence" value="ECO:0007669"/>
    <property type="project" value="InterPro"/>
</dbReference>
<evidence type="ECO:0000259" key="8">
    <source>
        <dbReference type="Pfam" id="PF00590"/>
    </source>
</evidence>
<keyword evidence="6" id="KW-0627">Porphyrin biosynthesis</keyword>
<keyword evidence="4" id="KW-0808">Transferase</keyword>
<evidence type="ECO:0000256" key="2">
    <source>
        <dbReference type="ARBA" id="ARBA00012162"/>
    </source>
</evidence>
<dbReference type="InterPro" id="IPR006366">
    <property type="entry name" value="CobA/CysG_C"/>
</dbReference>
<evidence type="ECO:0000313" key="9">
    <source>
        <dbReference type="EMBL" id="GJM63462.1"/>
    </source>
</evidence>
<dbReference type="Proteomes" id="UP001310022">
    <property type="component" value="Unassembled WGS sequence"/>
</dbReference>